<evidence type="ECO:0000313" key="1">
    <source>
        <dbReference type="EMBL" id="KJZ02169.1"/>
    </source>
</evidence>
<dbReference type="AlphaFoldDB" id="A0A0F4PRR4"/>
<dbReference type="SUPFAM" id="SSF51735">
    <property type="entry name" value="NAD(P)-binding Rossmann-fold domains"/>
    <property type="match status" value="1"/>
</dbReference>
<comment type="caution">
    <text evidence="1">The sequence shown here is derived from an EMBL/GenBank/DDBJ whole genome shotgun (WGS) entry which is preliminary data.</text>
</comment>
<dbReference type="RefSeq" id="WP_045978920.1">
    <property type="nucleotide sequence ID" value="NZ_JXXY01000005.1"/>
</dbReference>
<gene>
    <name evidence="1" type="ORF">TW72_00320</name>
</gene>
<dbReference type="Proteomes" id="UP000033664">
    <property type="component" value="Unassembled WGS sequence"/>
</dbReference>
<organism evidence="1 2">
    <name type="scientific">Pseudoalteromonas ruthenica</name>
    <dbReference type="NCBI Taxonomy" id="151081"/>
    <lineage>
        <taxon>Bacteria</taxon>
        <taxon>Pseudomonadati</taxon>
        <taxon>Pseudomonadota</taxon>
        <taxon>Gammaproteobacteria</taxon>
        <taxon>Alteromonadales</taxon>
        <taxon>Pseudoalteromonadaceae</taxon>
        <taxon>Pseudoalteromonas</taxon>
    </lineage>
</organism>
<dbReference type="PANTHER" id="PTHR45458">
    <property type="entry name" value="SHORT-CHAIN DEHYDROGENASE/REDUCTASE SDR"/>
    <property type="match status" value="1"/>
</dbReference>
<dbReference type="InterPro" id="IPR002347">
    <property type="entry name" value="SDR_fam"/>
</dbReference>
<dbReference type="GO" id="GO:0016616">
    <property type="term" value="F:oxidoreductase activity, acting on the CH-OH group of donors, NAD or NADP as acceptor"/>
    <property type="evidence" value="ECO:0007669"/>
    <property type="project" value="TreeGrafter"/>
</dbReference>
<dbReference type="PRINTS" id="PR00081">
    <property type="entry name" value="GDHRDH"/>
</dbReference>
<protein>
    <submittedName>
        <fullName evidence="1">Short-chain dehydrogenase</fullName>
    </submittedName>
</protein>
<dbReference type="PANTHER" id="PTHR45458:SF1">
    <property type="entry name" value="SHORT CHAIN DEHYDROGENASE"/>
    <property type="match status" value="1"/>
</dbReference>
<name>A0A0F4PRR4_9GAMM</name>
<dbReference type="Pfam" id="PF00106">
    <property type="entry name" value="adh_short"/>
    <property type="match status" value="1"/>
</dbReference>
<accession>A0A0F4PRR4</accession>
<dbReference type="Gene3D" id="3.40.50.720">
    <property type="entry name" value="NAD(P)-binding Rossmann-like Domain"/>
    <property type="match status" value="1"/>
</dbReference>
<dbReference type="PATRIC" id="fig|151081.8.peg.1244"/>
<dbReference type="eggNOG" id="COG1028">
    <property type="taxonomic scope" value="Bacteria"/>
</dbReference>
<dbReference type="InterPro" id="IPR036291">
    <property type="entry name" value="NAD(P)-bd_dom_sf"/>
</dbReference>
<proteinExistence type="predicted"/>
<dbReference type="InterPro" id="IPR052184">
    <property type="entry name" value="SDR_enzymes"/>
</dbReference>
<evidence type="ECO:0000313" key="2">
    <source>
        <dbReference type="Proteomes" id="UP000033664"/>
    </source>
</evidence>
<sequence>MPQVLITGANRGIGLALVQEYCQQQWQIIATCRHPEQAQALQQLAQAHSNISIEALNIGDNEQIAALAEHYRDLAIDVLISNAGIYGPKGYSLANLDFAAWQQVMDINVLAPAKLAQAFFPHLARADSGVFAALSSKVGSHTENTKGGGYIYRSSKAALNSVVKSLSNDWREHGIKTVSLHPGWVRTQMGGPHALIDASESARGLKQVIDSLQMSQSGGFYNYRAEHLPW</sequence>
<keyword evidence="2" id="KW-1185">Reference proteome</keyword>
<dbReference type="OrthoDB" id="5786478at2"/>
<dbReference type="CDD" id="cd05325">
    <property type="entry name" value="carb_red_sniffer_like_SDR_c"/>
    <property type="match status" value="1"/>
</dbReference>
<reference evidence="1 2" key="1">
    <citation type="journal article" date="2015" name="BMC Genomics">
        <title>Genome mining reveals unlocked bioactive potential of marine Gram-negative bacteria.</title>
        <authorList>
            <person name="Machado H."/>
            <person name="Sonnenschein E.C."/>
            <person name="Melchiorsen J."/>
            <person name="Gram L."/>
        </authorList>
    </citation>
    <scope>NUCLEOTIDE SEQUENCE [LARGE SCALE GENOMIC DNA]</scope>
    <source>
        <strain evidence="1 2">S3137</strain>
    </source>
</reference>
<dbReference type="GeneID" id="58226931"/>
<dbReference type="EMBL" id="JXXZ01000001">
    <property type="protein sequence ID" value="KJZ02169.1"/>
    <property type="molecule type" value="Genomic_DNA"/>
</dbReference>